<organism evidence="2 3">
    <name type="scientific">Eragrostis curvula</name>
    <name type="common">weeping love grass</name>
    <dbReference type="NCBI Taxonomy" id="38414"/>
    <lineage>
        <taxon>Eukaryota</taxon>
        <taxon>Viridiplantae</taxon>
        <taxon>Streptophyta</taxon>
        <taxon>Embryophyta</taxon>
        <taxon>Tracheophyta</taxon>
        <taxon>Spermatophyta</taxon>
        <taxon>Magnoliopsida</taxon>
        <taxon>Liliopsida</taxon>
        <taxon>Poales</taxon>
        <taxon>Poaceae</taxon>
        <taxon>PACMAD clade</taxon>
        <taxon>Chloridoideae</taxon>
        <taxon>Eragrostideae</taxon>
        <taxon>Eragrostidinae</taxon>
        <taxon>Eragrostis</taxon>
    </lineage>
</organism>
<evidence type="ECO:0000256" key="1">
    <source>
        <dbReference type="SAM" id="MobiDB-lite"/>
    </source>
</evidence>
<reference evidence="2 3" key="1">
    <citation type="journal article" date="2019" name="Sci. Rep.">
        <title>A high-quality genome of Eragrostis curvula grass provides insights into Poaceae evolution and supports new strategies to enhance forage quality.</title>
        <authorList>
            <person name="Carballo J."/>
            <person name="Santos B.A.C.M."/>
            <person name="Zappacosta D."/>
            <person name="Garbus I."/>
            <person name="Selva J.P."/>
            <person name="Gallo C.A."/>
            <person name="Diaz A."/>
            <person name="Albertini E."/>
            <person name="Caccamo M."/>
            <person name="Echenique V."/>
        </authorList>
    </citation>
    <scope>NUCLEOTIDE SEQUENCE [LARGE SCALE GENOMIC DNA]</scope>
    <source>
        <strain evidence="3">cv. Victoria</strain>
        <tissue evidence="2">Leaf</tissue>
    </source>
</reference>
<comment type="caution">
    <text evidence="2">The sequence shown here is derived from an EMBL/GenBank/DDBJ whole genome shotgun (WGS) entry which is preliminary data.</text>
</comment>
<protein>
    <submittedName>
        <fullName evidence="2">Uncharacterized protein</fullName>
    </submittedName>
</protein>
<feature type="region of interest" description="Disordered" evidence="1">
    <location>
        <begin position="346"/>
        <end position="366"/>
    </location>
</feature>
<feature type="compositionally biased region" description="Basic and acidic residues" evidence="1">
    <location>
        <begin position="350"/>
        <end position="366"/>
    </location>
</feature>
<sequence>MSIGLELANEVLHAPVTRAALCDGLGRLLADPHHPGPDRRVGHDLLHLLPDLLPGDKPVFPVPAPVLHPHADAATHHNRGVHTLVAAARPREQWHASGRCLRHRVPPAVTQEQPHGGVLEQVLLVDPSLHDDAAPLHTLQEPGAEQVAELGVVVAVDGGGLEHPQEPAAARLQPGGDLPDLLVADGDSAAERDVHHRTCRLLVEPGDDRGRACCCFVCILGAVRPEQTDGVHRREAGDHLAVSQRGERHRLQGVERVDKNAVGFGEGAAIVDELLGEELLQIEQRLREPRLRDAAHAGDVDVADAAGCRQLLPLVEVDGEVGDEREHGRAGDEEYVARDVDLLADGDDVGGQRHVSDDGGGAGDERAEEVRVAAQGLPAEQERVVAREHGGVTERREVAVDAADARERREEAGEVVGLGGRHRRQEGHDGDVDAAAAREVGDKAEEGQQVAHAGAWDEHHVRCAAVELAGALRRPSLLWGHAAFLCCACVTAAIRGLKT</sequence>
<dbReference type="Proteomes" id="UP000324897">
    <property type="component" value="Chromosome 3"/>
</dbReference>
<name>A0A5J9TJK7_9POAL</name>
<feature type="region of interest" description="Disordered" evidence="1">
    <location>
        <begin position="404"/>
        <end position="430"/>
    </location>
</feature>
<dbReference type="EMBL" id="RWGY01000039">
    <property type="protein sequence ID" value="TVU11606.1"/>
    <property type="molecule type" value="Genomic_DNA"/>
</dbReference>
<accession>A0A5J9TJK7</accession>
<evidence type="ECO:0000313" key="2">
    <source>
        <dbReference type="EMBL" id="TVU11606.1"/>
    </source>
</evidence>
<keyword evidence="3" id="KW-1185">Reference proteome</keyword>
<feature type="non-terminal residue" evidence="2">
    <location>
        <position position="1"/>
    </location>
</feature>
<proteinExistence type="predicted"/>
<dbReference type="AlphaFoldDB" id="A0A5J9TJK7"/>
<dbReference type="OrthoDB" id="10673780at2759"/>
<evidence type="ECO:0000313" key="3">
    <source>
        <dbReference type="Proteomes" id="UP000324897"/>
    </source>
</evidence>
<dbReference type="Gramene" id="TVU11606">
    <property type="protein sequence ID" value="TVU11606"/>
    <property type="gene ID" value="EJB05_45200"/>
</dbReference>
<gene>
    <name evidence="2" type="ORF">EJB05_45200</name>
</gene>